<dbReference type="InterPro" id="IPR001926">
    <property type="entry name" value="TrpB-like_PALP"/>
</dbReference>
<dbReference type="Pfam" id="PF00291">
    <property type="entry name" value="PALP"/>
    <property type="match status" value="1"/>
</dbReference>
<dbReference type="EMBL" id="ML987215">
    <property type="protein sequence ID" value="KAF2240855.1"/>
    <property type="molecule type" value="Genomic_DNA"/>
</dbReference>
<dbReference type="Gene3D" id="3.40.50.1100">
    <property type="match status" value="2"/>
</dbReference>
<dbReference type="NCBIfam" id="NF006058">
    <property type="entry name" value="PRK08206.1"/>
    <property type="match status" value="1"/>
</dbReference>
<dbReference type="RefSeq" id="XP_033675859.1">
    <property type="nucleotide sequence ID" value="XM_033831754.1"/>
</dbReference>
<dbReference type="PANTHER" id="PTHR42937:SF1">
    <property type="entry name" value="DIAMINOPROPIONATE AMMONIA-LYASE"/>
    <property type="match status" value="1"/>
</dbReference>
<evidence type="ECO:0000259" key="1">
    <source>
        <dbReference type="Pfam" id="PF00291"/>
    </source>
</evidence>
<dbReference type="OrthoDB" id="10059875at2759"/>
<feature type="domain" description="Tryptophan synthase beta chain-like PALP" evidence="1">
    <location>
        <begin position="31"/>
        <end position="348"/>
    </location>
</feature>
<reference evidence="2" key="1">
    <citation type="journal article" date="2020" name="Stud. Mycol.">
        <title>101 Dothideomycetes genomes: a test case for predicting lifestyles and emergence of pathogens.</title>
        <authorList>
            <person name="Haridas S."/>
            <person name="Albert R."/>
            <person name="Binder M."/>
            <person name="Bloem J."/>
            <person name="Labutti K."/>
            <person name="Salamov A."/>
            <person name="Andreopoulos B."/>
            <person name="Baker S."/>
            <person name="Barry K."/>
            <person name="Bills G."/>
            <person name="Bluhm B."/>
            <person name="Cannon C."/>
            <person name="Castanera R."/>
            <person name="Culley D."/>
            <person name="Daum C."/>
            <person name="Ezra D."/>
            <person name="Gonzalez J."/>
            <person name="Henrissat B."/>
            <person name="Kuo A."/>
            <person name="Liang C."/>
            <person name="Lipzen A."/>
            <person name="Lutzoni F."/>
            <person name="Magnuson J."/>
            <person name="Mondo S."/>
            <person name="Nolan M."/>
            <person name="Ohm R."/>
            <person name="Pangilinan J."/>
            <person name="Park H.-J."/>
            <person name="Ramirez L."/>
            <person name="Alfaro M."/>
            <person name="Sun H."/>
            <person name="Tritt A."/>
            <person name="Yoshinaga Y."/>
            <person name="Zwiers L.-H."/>
            <person name="Turgeon B."/>
            <person name="Goodwin S."/>
            <person name="Spatafora J."/>
            <person name="Crous P."/>
            <person name="Grigoriev I."/>
        </authorList>
    </citation>
    <scope>NUCLEOTIDE SEQUENCE</scope>
    <source>
        <strain evidence="2">CBS 122368</strain>
    </source>
</reference>
<evidence type="ECO:0000313" key="3">
    <source>
        <dbReference type="Proteomes" id="UP000800094"/>
    </source>
</evidence>
<evidence type="ECO:0000313" key="2">
    <source>
        <dbReference type="EMBL" id="KAF2240855.1"/>
    </source>
</evidence>
<gene>
    <name evidence="2" type="ORF">BU26DRAFT_544810</name>
</gene>
<dbReference type="Proteomes" id="UP000800094">
    <property type="component" value="Unassembled WGS sequence"/>
</dbReference>
<organism evidence="2 3">
    <name type="scientific">Trematosphaeria pertusa</name>
    <dbReference type="NCBI Taxonomy" id="390896"/>
    <lineage>
        <taxon>Eukaryota</taxon>
        <taxon>Fungi</taxon>
        <taxon>Dikarya</taxon>
        <taxon>Ascomycota</taxon>
        <taxon>Pezizomycotina</taxon>
        <taxon>Dothideomycetes</taxon>
        <taxon>Pleosporomycetidae</taxon>
        <taxon>Pleosporales</taxon>
        <taxon>Massarineae</taxon>
        <taxon>Trematosphaeriaceae</taxon>
        <taxon>Trematosphaeria</taxon>
    </lineage>
</organism>
<protein>
    <submittedName>
        <fullName evidence="2">Tryptophan synthase beta subunit-like PLP-dependent enzyme</fullName>
    </submittedName>
</protein>
<dbReference type="SUPFAM" id="SSF53686">
    <property type="entry name" value="Tryptophan synthase beta subunit-like PLP-dependent enzymes"/>
    <property type="match status" value="1"/>
</dbReference>
<name>A0A6A6HRS7_9PLEO</name>
<dbReference type="AlphaFoldDB" id="A0A6A6HRS7"/>
<dbReference type="PANTHER" id="PTHR42937">
    <property type="match status" value="1"/>
</dbReference>
<accession>A0A6A6HRS7</accession>
<proteinExistence type="predicted"/>
<dbReference type="GeneID" id="54585084"/>
<sequence>MFFNPSASSWRHEGSIADSEVEKFHRRLPDYNITPLVPLPGLAKELGLGHVLLKDESNRFGLPAFKILGASWATYKTIATKYNLPIPVSLEELGASARGHGLKLVTCTEGNWGRAVARMAKYLRIPSTIFVPEFMDQATQDKITSEGARVVVVDGDYDKSIQVARKEAESDNSLLVMDVSWEGYEEIPQWVVEGYTTMLSETDQRLQELGIGPVTHAFASVGVGSWAQAVAMHYKSKNPGSSVVAVEPETAACLKASLEAGKITPIATGHTIMNGMNCGTVSYTAWEVLRKGVDACVEIGDLEAHRDLQYLHSQGVKNGPCGAAPLSALRKLVKKNKLGLDGRSVVVLFSTEGDREYAIPT</sequence>
<dbReference type="InterPro" id="IPR036052">
    <property type="entry name" value="TrpB-like_PALP_sf"/>
</dbReference>
<keyword evidence="3" id="KW-1185">Reference proteome</keyword>